<comment type="caution">
    <text evidence="2">The sequence shown here is derived from an EMBL/GenBank/DDBJ whole genome shotgun (WGS) entry which is preliminary data.</text>
</comment>
<dbReference type="Proteomes" id="UP000326336">
    <property type="component" value="Unassembled WGS sequence"/>
</dbReference>
<evidence type="ECO:0000313" key="3">
    <source>
        <dbReference type="Proteomes" id="UP000326336"/>
    </source>
</evidence>
<organism evidence="2 3">
    <name type="scientific">Bifidobacterium jacchi</name>
    <dbReference type="NCBI Taxonomy" id="2490545"/>
    <lineage>
        <taxon>Bacteria</taxon>
        <taxon>Bacillati</taxon>
        <taxon>Actinomycetota</taxon>
        <taxon>Actinomycetes</taxon>
        <taxon>Bifidobacteriales</taxon>
        <taxon>Bifidobacteriaceae</taxon>
        <taxon>Bifidobacterium</taxon>
    </lineage>
</organism>
<dbReference type="EMBL" id="RQSP01000001">
    <property type="protein sequence ID" value="KAB5608754.1"/>
    <property type="molecule type" value="Genomic_DNA"/>
</dbReference>
<evidence type="ECO:0000256" key="1">
    <source>
        <dbReference type="SAM" id="Phobius"/>
    </source>
</evidence>
<dbReference type="AlphaFoldDB" id="A0A5N5RN78"/>
<sequence>MTGITSQPATQQSETAQPVPTALVPKAVLDRAIDGVVALADNMMLIPILAVIGIATAGLALVVSFRVSCRFYLAKEL</sequence>
<keyword evidence="1" id="KW-0812">Transmembrane</keyword>
<evidence type="ECO:0000313" key="2">
    <source>
        <dbReference type="EMBL" id="KAB5608754.1"/>
    </source>
</evidence>
<keyword evidence="1" id="KW-1133">Transmembrane helix</keyword>
<reference evidence="2 3" key="1">
    <citation type="journal article" date="2019" name="Int. J. Syst. Evol. Microbiol.">
        <title>Bifidobacterium jacchi sp. nov., isolated from the faeces of a baby common marmoset (Callithrix jacchus).</title>
        <authorList>
            <person name="Modesto M."/>
            <person name="Watanabe K."/>
            <person name="Arita M."/>
            <person name="Satti M."/>
            <person name="Oki K."/>
            <person name="Sciavilla P."/>
            <person name="Patavino C."/>
            <person name="Camma C."/>
            <person name="Michelini S."/>
            <person name="Sgorbati B."/>
            <person name="Mattarelli P."/>
        </authorList>
    </citation>
    <scope>NUCLEOTIDE SEQUENCE [LARGE SCALE GENOMIC DNA]</scope>
    <source>
        <strain evidence="2 3">MRM 9.3</strain>
    </source>
</reference>
<accession>A0A5N5RN78</accession>
<proteinExistence type="predicted"/>
<keyword evidence="1" id="KW-0472">Membrane</keyword>
<protein>
    <submittedName>
        <fullName evidence="2">Uncharacterized protein</fullName>
    </submittedName>
</protein>
<gene>
    <name evidence="2" type="ORF">EHS19_00540</name>
</gene>
<keyword evidence="3" id="KW-1185">Reference proteome</keyword>
<name>A0A5N5RN78_9BIFI</name>
<dbReference type="RefSeq" id="WP_151915844.1">
    <property type="nucleotide sequence ID" value="NZ_RQSP01000001.1"/>
</dbReference>
<feature type="transmembrane region" description="Helical" evidence="1">
    <location>
        <begin position="44"/>
        <end position="65"/>
    </location>
</feature>